<dbReference type="SMART" id="SM00066">
    <property type="entry name" value="GAL4"/>
    <property type="match status" value="1"/>
</dbReference>
<dbReference type="EMBL" id="CP089274">
    <property type="protein sequence ID" value="USP72863.1"/>
    <property type="molecule type" value="Genomic_DNA"/>
</dbReference>
<dbReference type="SUPFAM" id="SSF57701">
    <property type="entry name" value="Zn2/Cys6 DNA-binding domain"/>
    <property type="match status" value="1"/>
</dbReference>
<dbReference type="InterPro" id="IPR013783">
    <property type="entry name" value="Ig-like_fold"/>
</dbReference>
<dbReference type="PANTHER" id="PTHR31001:SF45">
    <property type="entry name" value="ZN(II)2CYS6 TRANSCRIPTION FACTOR (EUROFUNG)"/>
    <property type="match status" value="1"/>
</dbReference>
<dbReference type="InterPro" id="IPR009880">
    <property type="entry name" value="Glyoxal_oxidase_N"/>
</dbReference>
<dbReference type="SUPFAM" id="SSF81296">
    <property type="entry name" value="E set domains"/>
    <property type="match status" value="1"/>
</dbReference>
<dbReference type="InterPro" id="IPR007219">
    <property type="entry name" value="XnlR_reg_dom"/>
</dbReference>
<dbReference type="Gene3D" id="2.130.10.80">
    <property type="entry name" value="Galactose oxidase/kelch, beta-propeller"/>
    <property type="match status" value="1"/>
</dbReference>
<comment type="subcellular location">
    <subcellularLocation>
        <location evidence="1">Nucleus</location>
    </subcellularLocation>
</comment>
<evidence type="ECO:0000256" key="5">
    <source>
        <dbReference type="SAM" id="MobiDB-lite"/>
    </source>
</evidence>
<dbReference type="OrthoDB" id="2019572at2759"/>
<dbReference type="GO" id="GO:0008270">
    <property type="term" value="F:zinc ion binding"/>
    <property type="evidence" value="ECO:0007669"/>
    <property type="project" value="InterPro"/>
</dbReference>
<evidence type="ECO:0000256" key="4">
    <source>
        <dbReference type="ARBA" id="ARBA00023242"/>
    </source>
</evidence>
<dbReference type="InterPro" id="IPR011043">
    <property type="entry name" value="Gal_Oxase/kelch_b-propeller"/>
</dbReference>
<keyword evidence="3" id="KW-0732">Signal</keyword>
<dbReference type="CDD" id="cd00067">
    <property type="entry name" value="GAL4"/>
    <property type="match status" value="1"/>
</dbReference>
<dbReference type="SMART" id="SM00612">
    <property type="entry name" value="Kelch"/>
    <property type="match status" value="3"/>
</dbReference>
<dbReference type="InterPro" id="IPR014756">
    <property type="entry name" value="Ig_E-set"/>
</dbReference>
<dbReference type="GO" id="GO:0003677">
    <property type="term" value="F:DNA binding"/>
    <property type="evidence" value="ECO:0007669"/>
    <property type="project" value="InterPro"/>
</dbReference>
<dbReference type="VEuPathDB" id="FungiDB:yc1106_00137"/>
<accession>A0A9Q9DMW6</accession>
<dbReference type="InterPro" id="IPR006652">
    <property type="entry name" value="Kelch_1"/>
</dbReference>
<evidence type="ECO:0000313" key="8">
    <source>
        <dbReference type="Proteomes" id="UP001056012"/>
    </source>
</evidence>
<gene>
    <name evidence="7" type="ORF">yc1106_00137</name>
</gene>
<dbReference type="Gene3D" id="2.60.40.10">
    <property type="entry name" value="Immunoglobulins"/>
    <property type="match status" value="1"/>
</dbReference>
<dbReference type="Gene3D" id="4.10.240.10">
    <property type="entry name" value="Zn(2)-C6 fungal-type DNA-binding domain"/>
    <property type="match status" value="1"/>
</dbReference>
<reference evidence="7" key="1">
    <citation type="submission" date="2021-12" db="EMBL/GenBank/DDBJ databases">
        <title>Curvularia clavata genome.</title>
        <authorList>
            <person name="Cao Y."/>
        </authorList>
    </citation>
    <scope>NUCLEOTIDE SEQUENCE</scope>
    <source>
        <strain evidence="7">Yc1106</strain>
    </source>
</reference>
<evidence type="ECO:0000256" key="1">
    <source>
        <dbReference type="ARBA" id="ARBA00004123"/>
    </source>
</evidence>
<feature type="domain" description="Zn(2)-C6 fungal-type" evidence="6">
    <location>
        <begin position="27"/>
        <end position="56"/>
    </location>
</feature>
<keyword evidence="4" id="KW-0539">Nucleus</keyword>
<dbReference type="InterPro" id="IPR001138">
    <property type="entry name" value="Zn2Cys6_DnaBD"/>
</dbReference>
<feature type="region of interest" description="Disordered" evidence="5">
    <location>
        <begin position="94"/>
        <end position="130"/>
    </location>
</feature>
<dbReference type="InterPro" id="IPR003609">
    <property type="entry name" value="Pan_app"/>
</dbReference>
<dbReference type="PROSITE" id="PS00463">
    <property type="entry name" value="ZN2_CY6_FUNGAL_1"/>
    <property type="match status" value="1"/>
</dbReference>
<dbReference type="Pfam" id="PF07250">
    <property type="entry name" value="Glyoxal_oxid_N"/>
    <property type="match status" value="1"/>
</dbReference>
<dbReference type="CDD" id="cd12148">
    <property type="entry name" value="fungal_TF_MHR"/>
    <property type="match status" value="1"/>
</dbReference>
<feature type="compositionally biased region" description="Basic and acidic residues" evidence="5">
    <location>
        <begin position="103"/>
        <end position="121"/>
    </location>
</feature>
<dbReference type="InterPro" id="IPR036864">
    <property type="entry name" value="Zn2-C6_fun-type_DNA-bd_sf"/>
</dbReference>
<dbReference type="InterPro" id="IPR050613">
    <property type="entry name" value="Sec_Metabolite_Reg"/>
</dbReference>
<dbReference type="GO" id="GO:0006351">
    <property type="term" value="P:DNA-templated transcription"/>
    <property type="evidence" value="ECO:0007669"/>
    <property type="project" value="InterPro"/>
</dbReference>
<evidence type="ECO:0000256" key="2">
    <source>
        <dbReference type="ARBA" id="ARBA00022723"/>
    </source>
</evidence>
<dbReference type="InterPro" id="IPR037293">
    <property type="entry name" value="Gal_Oxidase_central_sf"/>
</dbReference>
<evidence type="ECO:0000313" key="7">
    <source>
        <dbReference type="EMBL" id="USP72863.1"/>
    </source>
</evidence>
<dbReference type="Pfam" id="PF00172">
    <property type="entry name" value="Zn_clus"/>
    <property type="match status" value="1"/>
</dbReference>
<dbReference type="PANTHER" id="PTHR31001">
    <property type="entry name" value="UNCHARACTERIZED TRANSCRIPTIONAL REGULATORY PROTEIN"/>
    <property type="match status" value="1"/>
</dbReference>
<dbReference type="Pfam" id="PF04082">
    <property type="entry name" value="Fungal_trans"/>
    <property type="match status" value="1"/>
</dbReference>
<dbReference type="GO" id="GO:0005634">
    <property type="term" value="C:nucleus"/>
    <property type="evidence" value="ECO:0007669"/>
    <property type="project" value="UniProtKB-SubCell"/>
</dbReference>
<evidence type="ECO:0000259" key="6">
    <source>
        <dbReference type="PROSITE" id="PS50048"/>
    </source>
</evidence>
<dbReference type="Pfam" id="PF09118">
    <property type="entry name" value="GO-like_E_set"/>
    <property type="match status" value="1"/>
</dbReference>
<proteinExistence type="predicted"/>
<name>A0A9Q9DMW6_CURCL</name>
<dbReference type="Proteomes" id="UP001056012">
    <property type="component" value="Chromosome 1"/>
</dbReference>
<dbReference type="SMART" id="SM00906">
    <property type="entry name" value="Fungal_trans"/>
    <property type="match status" value="1"/>
</dbReference>
<protein>
    <recommendedName>
        <fullName evidence="6">Zn(2)-C6 fungal-type domain-containing protein</fullName>
    </recommendedName>
</protein>
<dbReference type="Pfam" id="PF00024">
    <property type="entry name" value="PAN_1"/>
    <property type="match status" value="2"/>
</dbReference>
<dbReference type="InterPro" id="IPR015202">
    <property type="entry name" value="GO-like_E_set"/>
</dbReference>
<dbReference type="GO" id="GO:0000981">
    <property type="term" value="F:DNA-binding transcription factor activity, RNA polymerase II-specific"/>
    <property type="evidence" value="ECO:0007669"/>
    <property type="project" value="InterPro"/>
</dbReference>
<dbReference type="SUPFAM" id="SSF50965">
    <property type="entry name" value="Galactose oxidase, central domain"/>
    <property type="match status" value="1"/>
</dbReference>
<evidence type="ECO:0000256" key="3">
    <source>
        <dbReference type="ARBA" id="ARBA00022729"/>
    </source>
</evidence>
<sequence length="1426" mass="157582">MLSPESSSGTPLPPAAAAASKPQRVLSCILCAQRKVKCDRKSPCSNCTKVGAQCISAAAVPRQRRRRFPERELLERLRHYEHLLRENNIPFEPLHASPSSRYMKTDAKGDEHAELDQDKETTQNAALTSTESTQAKSFWNAMMRKLQFRYEGDSPLDDDDSDEAEFPDHTLELRHIVRAWDQSFNGRFRNDHLLFCSRTSGVELSALHPPQAQIFKLWQLYLENIDPLLKLTHTPTLQPRIIDAASDVTKIEPNLEALMFSIYCMAVASLDEEQCQAMFGTPRGDILRGYQLGAREALLNCSFVRSSNRECLTALHLYLFTLKPEVDPRSLSSMLGIAIRVAQRMGIDVEAINAGYSVLEAELRRRLWWSLVLFDSRIAEMTDLRTATLIPTWDCHPPHNVNDFSFRNEMKTAPVESGNISEALFAVVRSKLGDFIRRNPSHLEFISPVMNKIVENPPSGSLSELDQITAFESFLESKYLSQCDLQNPLHYMTFWWTRVFFAKTRFVHYLAKASPNLENETEEQRDASLTQARVMLECDTMLMSSPLIKAFRWMLYLHFPFPAYIHLVHDLKRRPLSDHADTFWKVMGDNCAARFHGSPGKGNPVEANARNPFFVLFSGLMLQAWDARKAVSDVDPEPPLLVTYVTERLARMGEKETEVSGEAMESYGGMPLASGATQPDNINSLYSLPETFPMGPAQAPANFIGMQWPWLAPSWNSMPDQSWMQGQTLLAVLSAAVLFQSTTALNACPGADTVFTGTQGIRYRVCPGTDLTGPTASLTPRVASATECAKLCDKAMSCFKAVYDTRTKDCHFKEIAGLKWVANDRFQVIQAEQINIARCPANEWTYGRNKKRYSVCPGTDIRGPSEKIFQGVPDFDRCAYLCANWATCKAAVFDSAANACHIKADARSNTLIWSTDKRYDVMRLIEPAVPAQNGEWSDLIRFPVIPVAAYVVPEYPVSQRLLFFSSWGTDAFGGPGGRTQFADYNFQTGAVSARTVSNTQHDMFCPAMSSLQDGRLLIQGGSDANAVSAYNPASNTFTRAPDMKMARGYQSSCTTSDNRVFTIGGAYSGPRTGKDGEVYDPATNTWTALPKSKIGPMLTKDHEGIWREDNHAWLFGWKNKSVFQAGPSKAMNWYGTTGTGSQVAAGIRDPIDDAMCGIFVMYDATAGKIFSAGGSSDYTDSDANARAHITTINEPNTPAKVERVADMTYPRGFANAVVLPDGCIVVSGGQRRSKVFTDDDGALYPEIFNPFTKTWRVMAPQAVPRNYHSVSILLADGRVFSGGGGLCYVAQGVGRSSANCNKLVDHADGQIFSPPYLFNQDGTPATRPTISFISSQRVKVGGTLTVTVGSGAAKSSLALVRIGSVTHSVNTDQRRVPLTNVKTNGNSLTATLPNDSGILIPGAYYLFVLSEQGVPSIAQTVQIVLP</sequence>
<keyword evidence="8" id="KW-1185">Reference proteome</keyword>
<keyword evidence="2" id="KW-0479">Metal-binding</keyword>
<dbReference type="CDD" id="cd02851">
    <property type="entry name" value="E_set_GO_C"/>
    <property type="match status" value="1"/>
</dbReference>
<organism evidence="7 8">
    <name type="scientific">Curvularia clavata</name>
    <dbReference type="NCBI Taxonomy" id="95742"/>
    <lineage>
        <taxon>Eukaryota</taxon>
        <taxon>Fungi</taxon>
        <taxon>Dikarya</taxon>
        <taxon>Ascomycota</taxon>
        <taxon>Pezizomycotina</taxon>
        <taxon>Dothideomycetes</taxon>
        <taxon>Pleosporomycetidae</taxon>
        <taxon>Pleosporales</taxon>
        <taxon>Pleosporineae</taxon>
        <taxon>Pleosporaceae</taxon>
        <taxon>Curvularia</taxon>
    </lineage>
</organism>
<dbReference type="PROSITE" id="PS50048">
    <property type="entry name" value="ZN2_CY6_FUNGAL_2"/>
    <property type="match status" value="1"/>
</dbReference>